<accession>A0A061QNR8</accession>
<dbReference type="InterPro" id="IPR013078">
    <property type="entry name" value="His_Pase_superF_clade-1"/>
</dbReference>
<dbReference type="SUPFAM" id="SSF53254">
    <property type="entry name" value="Phosphoglycerate mutase-like"/>
    <property type="match status" value="1"/>
</dbReference>
<proteinExistence type="predicted"/>
<organism evidence="1">
    <name type="scientific">Tetraselmis sp. GSL018</name>
    <dbReference type="NCBI Taxonomy" id="582737"/>
    <lineage>
        <taxon>Eukaryota</taxon>
        <taxon>Viridiplantae</taxon>
        <taxon>Chlorophyta</taxon>
        <taxon>core chlorophytes</taxon>
        <taxon>Chlorodendrophyceae</taxon>
        <taxon>Chlorodendrales</taxon>
        <taxon>Chlorodendraceae</taxon>
        <taxon>Tetraselmis</taxon>
    </lineage>
</organism>
<gene>
    <name evidence="1" type="ORF">TSPGSL018_23751</name>
</gene>
<dbReference type="Gene3D" id="3.40.50.1240">
    <property type="entry name" value="Phosphoglycerate mutase-like"/>
    <property type="match status" value="1"/>
</dbReference>
<dbReference type="InterPro" id="IPR051710">
    <property type="entry name" value="Phosphatase_SH3-domain"/>
</dbReference>
<dbReference type="Pfam" id="PF00300">
    <property type="entry name" value="His_Phos_1"/>
    <property type="match status" value="1"/>
</dbReference>
<evidence type="ECO:0008006" key="2">
    <source>
        <dbReference type="Google" id="ProtNLM"/>
    </source>
</evidence>
<sequence>MHLLAVATIQVRSQAQKGSGLRIYVVRHEKRSRKDASFLSPLLPEGHRDAKKLLSVRISDINPTRIYCSPFLRVLQTIKPYLEKRESEGCPISVNVEYSLYESPNPDGPGFVGEPLDGWAEEFFLKGDYVPYLAPEKLKGEWGFGRTLSERTSSFLAHLRDQYGQSNERILLVSHQYTIHSLLSLTTGQEVSELDFPQGEIAELEWWKAQLPGAAPTLTP</sequence>
<reference evidence="1" key="1">
    <citation type="submission" date="2014-05" db="EMBL/GenBank/DDBJ databases">
        <title>The transcriptome of the halophilic microalga Tetraselmis sp. GSL018 isolated from the Great Salt Lake, Utah.</title>
        <authorList>
            <person name="Jinkerson R.E."/>
            <person name="D'Adamo S."/>
            <person name="Posewitz M.C."/>
        </authorList>
    </citation>
    <scope>NUCLEOTIDE SEQUENCE</scope>
    <source>
        <strain evidence="1">GSL018</strain>
    </source>
</reference>
<evidence type="ECO:0000313" key="1">
    <source>
        <dbReference type="EMBL" id="JAC62292.1"/>
    </source>
</evidence>
<protein>
    <recommendedName>
        <fullName evidence="2">Histidine phosphatase family protein</fullName>
    </recommendedName>
</protein>
<dbReference type="PANTHER" id="PTHR16469:SF27">
    <property type="entry name" value="UBIQUITIN-ASSOCIATED AND SH3 DOMAIN-CONTAINING BA-RELATED"/>
    <property type="match status" value="1"/>
</dbReference>
<dbReference type="AlphaFoldDB" id="A0A061QNR8"/>
<dbReference type="InterPro" id="IPR029033">
    <property type="entry name" value="His_PPase_superfam"/>
</dbReference>
<name>A0A061QNR8_9CHLO</name>
<dbReference type="CDD" id="cd07067">
    <property type="entry name" value="HP_PGM_like"/>
    <property type="match status" value="1"/>
</dbReference>
<dbReference type="EMBL" id="GBEZ01024726">
    <property type="protein sequence ID" value="JAC62292.1"/>
    <property type="molecule type" value="Transcribed_RNA"/>
</dbReference>
<dbReference type="PANTHER" id="PTHR16469">
    <property type="entry name" value="UBIQUITIN-ASSOCIATED AND SH3 DOMAIN-CONTAINING BA-RELATED"/>
    <property type="match status" value="1"/>
</dbReference>